<feature type="transmembrane region" description="Helical" evidence="4">
    <location>
        <begin position="449"/>
        <end position="470"/>
    </location>
</feature>
<accession>A0A0U1KSL0</accession>
<dbReference type="RefSeq" id="WP_021168995.1">
    <property type="nucleotide sequence ID" value="NZ_CTRP01000003.1"/>
</dbReference>
<organism evidence="5 6">
    <name type="scientific">Sporomusa ovata</name>
    <dbReference type="NCBI Taxonomy" id="2378"/>
    <lineage>
        <taxon>Bacteria</taxon>
        <taxon>Bacillati</taxon>
        <taxon>Bacillota</taxon>
        <taxon>Negativicutes</taxon>
        <taxon>Selenomonadales</taxon>
        <taxon>Sporomusaceae</taxon>
        <taxon>Sporomusa</taxon>
    </lineage>
</organism>
<proteinExistence type="inferred from homology"/>
<dbReference type="Pfam" id="PF03323">
    <property type="entry name" value="GerA"/>
    <property type="match status" value="1"/>
</dbReference>
<keyword evidence="3" id="KW-0175">Coiled coil</keyword>
<dbReference type="PANTHER" id="PTHR22550">
    <property type="entry name" value="SPORE GERMINATION PROTEIN"/>
    <property type="match status" value="1"/>
</dbReference>
<feature type="transmembrane region" description="Helical" evidence="4">
    <location>
        <begin position="477"/>
        <end position="503"/>
    </location>
</feature>
<dbReference type="AlphaFoldDB" id="A0A0U1KSL0"/>
<name>A0A0U1KSL0_9FIRM</name>
<dbReference type="PIRSF" id="PIRSF005690">
    <property type="entry name" value="GerBA"/>
    <property type="match status" value="1"/>
</dbReference>
<feature type="transmembrane region" description="Helical" evidence="4">
    <location>
        <begin position="355"/>
        <end position="374"/>
    </location>
</feature>
<dbReference type="PANTHER" id="PTHR22550:SF5">
    <property type="entry name" value="LEUCINE ZIPPER PROTEIN 4"/>
    <property type="match status" value="1"/>
</dbReference>
<dbReference type="GO" id="GO:0009847">
    <property type="term" value="P:spore germination"/>
    <property type="evidence" value="ECO:0007669"/>
    <property type="project" value="InterPro"/>
</dbReference>
<keyword evidence="4" id="KW-0812">Transmembrane</keyword>
<feature type="coiled-coil region" evidence="3">
    <location>
        <begin position="22"/>
        <end position="52"/>
    </location>
</feature>
<evidence type="ECO:0000313" key="6">
    <source>
        <dbReference type="Proteomes" id="UP000049855"/>
    </source>
</evidence>
<keyword evidence="4" id="KW-1133">Transmembrane helix</keyword>
<keyword evidence="6" id="KW-1185">Reference proteome</keyword>
<evidence type="ECO:0000313" key="5">
    <source>
        <dbReference type="EMBL" id="CQR70255.1"/>
    </source>
</evidence>
<dbReference type="InterPro" id="IPR004995">
    <property type="entry name" value="Spore_Ger"/>
</dbReference>
<feature type="transmembrane region" description="Helical" evidence="4">
    <location>
        <begin position="424"/>
        <end position="443"/>
    </location>
</feature>
<dbReference type="EMBL" id="CTRP01000003">
    <property type="protein sequence ID" value="CQR70255.1"/>
    <property type="molecule type" value="Genomic_DNA"/>
</dbReference>
<comment type="similarity">
    <text evidence="1">Belongs to the GerABKA family.</text>
</comment>
<sequence length="555" mass="60862">MKHLRNPCCFKKLSAQIPAASLANANENLNALNQLTAESNEIAEELNQIAQQLMSPGLDKANYKNIQVFPTADENFKFITSILGKSIGLITGKYDILAGKAQAGVAYIESITNQELVSHQILAPLLKGKADENTTFDTILTLIQAKFIAVPNIKTTNRLEQVVEDLLTGNTALFINGIHTALIIDSRKIEKRSIEKPDNEGTVLSSLEAFIEDIEINCSMIIKRLPIPNLRFELFSVGVLSKTKVKLVWIEGIANAGIVAEARRRIQKIDIDTVDGIGVLAELIEDTPLSIFPKYHQTQRPDLAAKALTNGQFAVLCNNSPFAFLAPIAFWDNFKSMDDYAELTITACYLRLGRIIAYAVSVIISPLYLAFVTYNQIIVPQSLAVAIATGREGVPFPSGVELLLMTFGMTIIREAALRIPGSVGYFIGTLAAVVIGQAAVSAGYVSASIIIVVAISEISSFAVVTTTITYTSRLLNYSFIILAGFLGMFGLISGIVIVFWHLASLESFGVPYLYPFVPFDLEGMKDTFIRMRLSVLKKRLRILAPFNRVRMGNDK</sequence>
<gene>
    <name evidence="5" type="ORF">SpAn4DRAFT_1224</name>
</gene>
<dbReference type="GO" id="GO:0016020">
    <property type="term" value="C:membrane"/>
    <property type="evidence" value="ECO:0007669"/>
    <property type="project" value="InterPro"/>
</dbReference>
<keyword evidence="2 4" id="KW-0472">Membrane</keyword>
<evidence type="ECO:0000256" key="2">
    <source>
        <dbReference type="ARBA" id="ARBA00023136"/>
    </source>
</evidence>
<evidence type="ECO:0000256" key="1">
    <source>
        <dbReference type="ARBA" id="ARBA00005278"/>
    </source>
</evidence>
<evidence type="ECO:0000256" key="4">
    <source>
        <dbReference type="SAM" id="Phobius"/>
    </source>
</evidence>
<reference evidence="6" key="1">
    <citation type="submission" date="2015-03" db="EMBL/GenBank/DDBJ databases">
        <authorList>
            <person name="Nijsse Bart"/>
        </authorList>
    </citation>
    <scope>NUCLEOTIDE SEQUENCE [LARGE SCALE GENOMIC DNA]</scope>
</reference>
<evidence type="ECO:0000256" key="3">
    <source>
        <dbReference type="SAM" id="Coils"/>
    </source>
</evidence>
<protein>
    <submittedName>
        <fullName evidence="5">Spore germination protein GerKA</fullName>
    </submittedName>
</protein>
<dbReference type="InterPro" id="IPR050768">
    <property type="entry name" value="UPF0353/GerABKA_families"/>
</dbReference>
<dbReference type="Proteomes" id="UP000049855">
    <property type="component" value="Unassembled WGS sequence"/>
</dbReference>